<feature type="compositionally biased region" description="Pro residues" evidence="1">
    <location>
        <begin position="497"/>
        <end position="516"/>
    </location>
</feature>
<feature type="compositionally biased region" description="Basic and acidic residues" evidence="1">
    <location>
        <begin position="22"/>
        <end position="31"/>
    </location>
</feature>
<evidence type="ECO:0000313" key="2">
    <source>
        <dbReference type="EMBL" id="KAH7316835.1"/>
    </source>
</evidence>
<feature type="region of interest" description="Disordered" evidence="1">
    <location>
        <begin position="750"/>
        <end position="786"/>
    </location>
</feature>
<dbReference type="EMBL" id="JAGPNK010000008">
    <property type="protein sequence ID" value="KAH7316835.1"/>
    <property type="molecule type" value="Genomic_DNA"/>
</dbReference>
<gene>
    <name evidence="2" type="ORF">B0I35DRAFT_409981</name>
</gene>
<keyword evidence="3" id="KW-1185">Reference proteome</keyword>
<reference evidence="2" key="1">
    <citation type="journal article" date="2021" name="Nat. Commun.">
        <title>Genetic determinants of endophytism in the Arabidopsis root mycobiome.</title>
        <authorList>
            <person name="Mesny F."/>
            <person name="Miyauchi S."/>
            <person name="Thiergart T."/>
            <person name="Pickel B."/>
            <person name="Atanasova L."/>
            <person name="Karlsson M."/>
            <person name="Huettel B."/>
            <person name="Barry K.W."/>
            <person name="Haridas S."/>
            <person name="Chen C."/>
            <person name="Bauer D."/>
            <person name="Andreopoulos W."/>
            <person name="Pangilinan J."/>
            <person name="LaButti K."/>
            <person name="Riley R."/>
            <person name="Lipzen A."/>
            <person name="Clum A."/>
            <person name="Drula E."/>
            <person name="Henrissat B."/>
            <person name="Kohler A."/>
            <person name="Grigoriev I.V."/>
            <person name="Martin F.M."/>
            <person name="Hacquard S."/>
        </authorList>
    </citation>
    <scope>NUCLEOTIDE SEQUENCE</scope>
    <source>
        <strain evidence="2">MPI-CAGE-CH-0235</strain>
    </source>
</reference>
<feature type="compositionally biased region" description="Low complexity" evidence="1">
    <location>
        <begin position="293"/>
        <end position="303"/>
    </location>
</feature>
<feature type="compositionally biased region" description="Low complexity" evidence="1">
    <location>
        <begin position="126"/>
        <end position="140"/>
    </location>
</feature>
<feature type="compositionally biased region" description="Pro residues" evidence="1">
    <location>
        <begin position="619"/>
        <end position="632"/>
    </location>
</feature>
<feature type="region of interest" description="Disordered" evidence="1">
    <location>
        <begin position="118"/>
        <end position="335"/>
    </location>
</feature>
<dbReference type="Proteomes" id="UP000813444">
    <property type="component" value="Unassembled WGS sequence"/>
</dbReference>
<sequence length="898" mass="98110">MVSLFGLKLGGDRKKSLSKASKPAEPKKRIDQNTLGEGQYFGRDLPRPQPLGTRPGTSASSRGPVMWNAPYAGPIGATSMVDLSMPAPGRKESFNSLRAPNPSGITYFSNGSGISLALPPPPSMLGIRPGTPTRPGTPGSRTKEWRSPGSRPQTRARRSEEQDRPLATGFDADDIDPLTKPSDTITRVESFSDNTDVPGTPLKPRPARSGSAKSVLTYLELANRDGRASSSTTRESSNERERPSISSTGYPSPPKSYSALSFHDEPRLSRTNSHAPSNLRRVDTAERPPSPPSSAELPAAASPDSRISDEQWNGPVIRNVQAKRDTLTYHPPKRRSFTMEVQQFDRFVERGRNGSFTREYDHGSRTEGIDWRPKKPQQVEGLAGNFDAFDFGESVRTPTVGSRRAESPMDPRQRDPSPDKPRGRRRPSPTGSATHDESRPGPRRPSPPMRSATQLQETSPFDSNESPVDPTKRNPWAKDSILNRDRPRIYADRPRTAPGPGPALPTGLTPPPPPPNLAQRRAGPPRSAAGIRPGNSHDPDAAVFEGLGPRPADSALRRFESRDDANPRSRSRAPPPQPLSLRSHWDSMKEEKPHMKPASTPHGPPIAETNYMRTGNERPPLPPGDLPTPPTQDTPTDRPLSSPFNRPPMAGDFPKSKGLPRGRRPDPLHLDQSQVAPPPLSSASSRWRAWPSPGFLGRTDSPTYQQQQDAVEAQGYSLPNWDEFDSVRDRHQSAIPAPLSPLRGEVPGLTWYASSSPWSPSSSSFTSTTAPRLPSPTFPSLEKSISSTSAQLAKSFELFYDEPAPNDRDAQRHQPLISPVLGSFPMPREPEPEPERERSREPSSNRQTLRIDAQKAPPRPAPVAVPPSAKGVKNPLPAEFAGAPGSPTLGREFHVNFI</sequence>
<comment type="caution">
    <text evidence="2">The sequence shown here is derived from an EMBL/GenBank/DDBJ whole genome shotgun (WGS) entry which is preliminary data.</text>
</comment>
<feature type="compositionally biased region" description="Basic and acidic residues" evidence="1">
    <location>
        <begin position="481"/>
        <end position="495"/>
    </location>
</feature>
<dbReference type="OrthoDB" id="5234071at2759"/>
<evidence type="ECO:0000313" key="3">
    <source>
        <dbReference type="Proteomes" id="UP000813444"/>
    </source>
</evidence>
<dbReference type="AlphaFoldDB" id="A0A8K0SQ05"/>
<proteinExistence type="predicted"/>
<feature type="compositionally biased region" description="Polar residues" evidence="1">
    <location>
        <begin position="181"/>
        <end position="197"/>
    </location>
</feature>
<feature type="region of interest" description="Disordered" evidence="1">
    <location>
        <begin position="800"/>
        <end position="889"/>
    </location>
</feature>
<protein>
    <submittedName>
        <fullName evidence="2">Uncharacterized protein</fullName>
    </submittedName>
</protein>
<accession>A0A8K0SQ05</accession>
<feature type="region of interest" description="Disordered" evidence="1">
    <location>
        <begin position="350"/>
        <end position="716"/>
    </location>
</feature>
<feature type="compositionally biased region" description="Low complexity" evidence="1">
    <location>
        <begin position="681"/>
        <end position="693"/>
    </location>
</feature>
<feature type="compositionally biased region" description="Polar residues" evidence="1">
    <location>
        <begin position="452"/>
        <end position="466"/>
    </location>
</feature>
<feature type="compositionally biased region" description="Basic and acidic residues" evidence="1">
    <location>
        <begin position="828"/>
        <end position="843"/>
    </location>
</feature>
<feature type="compositionally biased region" description="Low complexity" evidence="1">
    <location>
        <begin position="754"/>
        <end position="771"/>
    </location>
</feature>
<name>A0A8K0SQ05_9HYPO</name>
<feature type="compositionally biased region" description="Basic and acidic residues" evidence="1">
    <location>
        <begin position="583"/>
        <end position="594"/>
    </location>
</feature>
<feature type="compositionally biased region" description="Basic and acidic residues" evidence="1">
    <location>
        <begin position="403"/>
        <end position="421"/>
    </location>
</feature>
<evidence type="ECO:0000256" key="1">
    <source>
        <dbReference type="SAM" id="MobiDB-lite"/>
    </source>
</evidence>
<feature type="compositionally biased region" description="Polar residues" evidence="1">
    <location>
        <begin position="700"/>
        <end position="709"/>
    </location>
</feature>
<feature type="compositionally biased region" description="Basic and acidic residues" evidence="1">
    <location>
        <begin position="350"/>
        <end position="373"/>
    </location>
</feature>
<feature type="compositionally biased region" description="Basic and acidic residues" evidence="1">
    <location>
        <begin position="555"/>
        <end position="567"/>
    </location>
</feature>
<feature type="region of interest" description="Disordered" evidence="1">
    <location>
        <begin position="1"/>
        <end position="99"/>
    </location>
</feature>
<organism evidence="2 3">
    <name type="scientific">Stachybotrys elegans</name>
    <dbReference type="NCBI Taxonomy" id="80388"/>
    <lineage>
        <taxon>Eukaryota</taxon>
        <taxon>Fungi</taxon>
        <taxon>Dikarya</taxon>
        <taxon>Ascomycota</taxon>
        <taxon>Pezizomycotina</taxon>
        <taxon>Sordariomycetes</taxon>
        <taxon>Hypocreomycetidae</taxon>
        <taxon>Hypocreales</taxon>
        <taxon>Stachybotryaceae</taxon>
        <taxon>Stachybotrys</taxon>
    </lineage>
</organism>